<organism evidence="2 3">
    <name type="scientific">Faecalibacterium cf. prausnitzii KLE1255</name>
    <dbReference type="NCBI Taxonomy" id="748224"/>
    <lineage>
        <taxon>Bacteria</taxon>
        <taxon>Bacillati</taxon>
        <taxon>Bacillota</taxon>
        <taxon>Clostridia</taxon>
        <taxon>Eubacteriales</taxon>
        <taxon>Oscillospiraceae</taxon>
        <taxon>Faecalibacterium</taxon>
    </lineage>
</organism>
<dbReference type="HOGENOM" id="CLU_3233836_0_0_9"/>
<protein>
    <submittedName>
        <fullName evidence="2">Uncharacterized protein</fullName>
    </submittedName>
</protein>
<evidence type="ECO:0000313" key="3">
    <source>
        <dbReference type="Proteomes" id="UP000006028"/>
    </source>
</evidence>
<dbReference type="Proteomes" id="UP000006028">
    <property type="component" value="Unassembled WGS sequence"/>
</dbReference>
<proteinExistence type="predicted"/>
<evidence type="ECO:0000313" key="2">
    <source>
        <dbReference type="EMBL" id="EFQ05715.1"/>
    </source>
</evidence>
<dbReference type="EMBL" id="AECU01000205">
    <property type="protein sequence ID" value="EFQ05715.1"/>
    <property type="molecule type" value="Genomic_DNA"/>
</dbReference>
<dbReference type="STRING" id="748224.HMPREF9436_02801"/>
<name>E2ZM88_9FIRM</name>
<gene>
    <name evidence="2" type="ORF">HMPREF9436_02801</name>
</gene>
<sequence>MWTIPLKSDNIKQQAARHKRRAPGKNEITAEGCILYNNRFGGV</sequence>
<dbReference type="BioCyc" id="FCF748224-HMP:GTSS-1986-MONOMER"/>
<accession>E2ZM88</accession>
<comment type="caution">
    <text evidence="2">The sequence shown here is derived from an EMBL/GenBank/DDBJ whole genome shotgun (WGS) entry which is preliminary data.</text>
</comment>
<dbReference type="AlphaFoldDB" id="E2ZM88"/>
<feature type="region of interest" description="Disordered" evidence="1">
    <location>
        <begin position="1"/>
        <end position="24"/>
    </location>
</feature>
<reference evidence="2 3" key="1">
    <citation type="submission" date="2010-08" db="EMBL/GenBank/DDBJ databases">
        <authorList>
            <person name="Weinstock G."/>
            <person name="Sodergren E."/>
            <person name="Clifton S."/>
            <person name="Fulton L."/>
            <person name="Fulton B."/>
            <person name="Courtney L."/>
            <person name="Fronick C."/>
            <person name="Harrison M."/>
            <person name="Strong C."/>
            <person name="Farmer C."/>
            <person name="Delahaunty K."/>
            <person name="Markovic C."/>
            <person name="Hall O."/>
            <person name="Minx P."/>
            <person name="Tomlinson C."/>
            <person name="Mitreva M."/>
            <person name="Hou S."/>
            <person name="Chen J."/>
            <person name="Wollam A."/>
            <person name="Pepin K.H."/>
            <person name="Johnson M."/>
            <person name="Bhonagiri V."/>
            <person name="Zhang X."/>
            <person name="Suruliraj S."/>
            <person name="Warren W."/>
            <person name="Chinwalla A."/>
            <person name="Mardis E.R."/>
            <person name="Wilson R.K."/>
        </authorList>
    </citation>
    <scope>NUCLEOTIDE SEQUENCE [LARGE SCALE GENOMIC DNA]</scope>
    <source>
        <strain evidence="2 3">KLE1255</strain>
    </source>
</reference>
<evidence type="ECO:0000256" key="1">
    <source>
        <dbReference type="SAM" id="MobiDB-lite"/>
    </source>
</evidence>